<dbReference type="EMBL" id="JACVVK020000032">
    <property type="protein sequence ID" value="KAK7501322.1"/>
    <property type="molecule type" value="Genomic_DNA"/>
</dbReference>
<reference evidence="1 2" key="1">
    <citation type="journal article" date="2023" name="Sci. Data">
        <title>Genome assembly of the Korean intertidal mud-creeper Batillaria attramentaria.</title>
        <authorList>
            <person name="Patra A.K."/>
            <person name="Ho P.T."/>
            <person name="Jun S."/>
            <person name="Lee S.J."/>
            <person name="Kim Y."/>
            <person name="Won Y.J."/>
        </authorList>
    </citation>
    <scope>NUCLEOTIDE SEQUENCE [LARGE SCALE GENOMIC DNA]</scope>
    <source>
        <strain evidence="1">Wonlab-2016</strain>
    </source>
</reference>
<evidence type="ECO:0000313" key="2">
    <source>
        <dbReference type="Proteomes" id="UP001519460"/>
    </source>
</evidence>
<keyword evidence="2" id="KW-1185">Reference proteome</keyword>
<comment type="caution">
    <text evidence="1">The sequence shown here is derived from an EMBL/GenBank/DDBJ whole genome shotgun (WGS) entry which is preliminary data.</text>
</comment>
<protein>
    <recommendedName>
        <fullName evidence="3">Secreted protein</fullName>
    </recommendedName>
</protein>
<evidence type="ECO:0008006" key="3">
    <source>
        <dbReference type="Google" id="ProtNLM"/>
    </source>
</evidence>
<sequence length="68" mass="7672">MRLRGIAWPRSLSAAGAVGWESCPQLIGFEFRSRMVSPKRAKSWTVLITSEEHEIKMVANANAADLRW</sequence>
<evidence type="ECO:0000313" key="1">
    <source>
        <dbReference type="EMBL" id="KAK7501322.1"/>
    </source>
</evidence>
<name>A0ABD0LPQ9_9CAEN</name>
<dbReference type="Proteomes" id="UP001519460">
    <property type="component" value="Unassembled WGS sequence"/>
</dbReference>
<gene>
    <name evidence="1" type="ORF">BaRGS_00007447</name>
</gene>
<proteinExistence type="predicted"/>
<accession>A0ABD0LPQ9</accession>
<dbReference type="AlphaFoldDB" id="A0ABD0LPQ9"/>
<organism evidence="1 2">
    <name type="scientific">Batillaria attramentaria</name>
    <dbReference type="NCBI Taxonomy" id="370345"/>
    <lineage>
        <taxon>Eukaryota</taxon>
        <taxon>Metazoa</taxon>
        <taxon>Spiralia</taxon>
        <taxon>Lophotrochozoa</taxon>
        <taxon>Mollusca</taxon>
        <taxon>Gastropoda</taxon>
        <taxon>Caenogastropoda</taxon>
        <taxon>Sorbeoconcha</taxon>
        <taxon>Cerithioidea</taxon>
        <taxon>Batillariidae</taxon>
        <taxon>Batillaria</taxon>
    </lineage>
</organism>